<evidence type="ECO:0000259" key="1">
    <source>
        <dbReference type="Pfam" id="PF05292"/>
    </source>
</evidence>
<evidence type="ECO:0000313" key="3">
    <source>
        <dbReference type="EMBL" id="MZR22518.1"/>
    </source>
</evidence>
<feature type="domain" description="Malonyl-CoA decarboxylase N-terminal" evidence="2">
    <location>
        <begin position="80"/>
        <end position="162"/>
    </location>
</feature>
<name>A0A845MEX5_9PROT</name>
<dbReference type="InterPro" id="IPR038917">
    <property type="entry name" value="Malonyl_CoA_deC"/>
</dbReference>
<dbReference type="InterPro" id="IPR042303">
    <property type="entry name" value="Malonyl_CoA_deC_C_sf"/>
</dbReference>
<comment type="caution">
    <text evidence="3">The sequence shown here is derived from an EMBL/GenBank/DDBJ whole genome shotgun (WGS) entry which is preliminary data.</text>
</comment>
<dbReference type="Pfam" id="PF05292">
    <property type="entry name" value="MCD"/>
    <property type="match status" value="1"/>
</dbReference>
<dbReference type="GO" id="GO:0006633">
    <property type="term" value="P:fatty acid biosynthetic process"/>
    <property type="evidence" value="ECO:0007669"/>
    <property type="project" value="InterPro"/>
</dbReference>
<dbReference type="Gene3D" id="1.20.140.90">
    <property type="entry name" value="Malonyl-CoA decarboxylase, oligemerization domain"/>
    <property type="match status" value="1"/>
</dbReference>
<accession>A0A845MEX5</accession>
<keyword evidence="4" id="KW-1185">Reference proteome</keyword>
<dbReference type="Pfam" id="PF17408">
    <property type="entry name" value="MCD_N"/>
    <property type="match status" value="1"/>
</dbReference>
<dbReference type="Proteomes" id="UP000445696">
    <property type="component" value="Unassembled WGS sequence"/>
</dbReference>
<evidence type="ECO:0000313" key="4">
    <source>
        <dbReference type="Proteomes" id="UP000445696"/>
    </source>
</evidence>
<dbReference type="InterPro" id="IPR035372">
    <property type="entry name" value="MCD_N"/>
</dbReference>
<dbReference type="InterPro" id="IPR007956">
    <property type="entry name" value="Malonyl_CoA_deC_C"/>
</dbReference>
<feature type="domain" description="Malonyl-CoA decarboxylase C-terminal" evidence="1">
    <location>
        <begin position="165"/>
        <end position="407"/>
    </location>
</feature>
<reference evidence="3 4" key="1">
    <citation type="journal article" date="2014" name="Int. J. Syst. Evol. Microbiol.">
        <title>Sneathiella chungangensis sp. nov., isolated from a marine sand, and emended description of the genus Sneathiella.</title>
        <authorList>
            <person name="Siamphan C."/>
            <person name="Kim H."/>
            <person name="Lee J.S."/>
            <person name="Kim W."/>
        </authorList>
    </citation>
    <scope>NUCLEOTIDE SEQUENCE [LARGE SCALE GENOMIC DNA]</scope>
    <source>
        <strain evidence="3 4">KCTC 32476</strain>
    </source>
</reference>
<dbReference type="InterPro" id="IPR038351">
    <property type="entry name" value="MCD_N_sf"/>
</dbReference>
<gene>
    <name evidence="3" type="ORF">GQF03_09245</name>
</gene>
<organism evidence="3 4">
    <name type="scientific">Sneathiella chungangensis</name>
    <dbReference type="NCBI Taxonomy" id="1418234"/>
    <lineage>
        <taxon>Bacteria</taxon>
        <taxon>Pseudomonadati</taxon>
        <taxon>Pseudomonadota</taxon>
        <taxon>Alphaproteobacteria</taxon>
        <taxon>Sneathiellales</taxon>
        <taxon>Sneathiellaceae</taxon>
        <taxon>Sneathiella</taxon>
    </lineage>
</organism>
<dbReference type="OrthoDB" id="5292736at2"/>
<sequence>MAPTFVSQFFNSIADTGRELLDLRGGKKRSHSIEGLCRDLLTQKGEASGMALAREVVEAWNVLIDEEKLNFFKFLSEEMAPDQKKIEKAVATYHKEPSADNYRLLADAIEAPRQELMRRINFAPGGTAAIVAMRKFLVGLLRKKPELKAVDSDLQHLLSSWFNRGFLSLERISWRTPAVVLEKLIEYEAVHEIEGWDDLRRRLDKDRRCFAFFHPALPDEPLIFVEVALVKGLASAIPPLLSREGERGDPTKADTAIFYSISNCQDGLKGISFGNFLIKQVVAELSAELPNLRHFATLSPIPGFLRWLTGVKGAVAGMHFKDVNAVRKAISDPDWPNKPEVVEDIREPLEHLCAHYLINEKSGERPLDPVTRFHLGNGARLEQLNWLGDTSPNGLAQSAGLLVNYYYSLKDIEKNHEAYANERKVVASSALQSLAKAAKK</sequence>
<dbReference type="EMBL" id="WTVA01000003">
    <property type="protein sequence ID" value="MZR22518.1"/>
    <property type="molecule type" value="Genomic_DNA"/>
</dbReference>
<dbReference type="PANTHER" id="PTHR28641">
    <property type="match status" value="1"/>
</dbReference>
<dbReference type="RefSeq" id="WP_161338954.1">
    <property type="nucleotide sequence ID" value="NZ_JBHSDG010000005.1"/>
</dbReference>
<dbReference type="GO" id="GO:0050080">
    <property type="term" value="F:malonyl-CoA decarboxylase activity"/>
    <property type="evidence" value="ECO:0007669"/>
    <property type="project" value="InterPro"/>
</dbReference>
<dbReference type="PANTHER" id="PTHR28641:SF1">
    <property type="entry name" value="MALONYL-COA DECARBOXYLASE, MITOCHONDRIAL"/>
    <property type="match status" value="1"/>
</dbReference>
<dbReference type="Gene3D" id="3.40.630.150">
    <property type="entry name" value="Malonyl-CoA decarboxylase, catalytic domain"/>
    <property type="match status" value="1"/>
</dbReference>
<evidence type="ECO:0000259" key="2">
    <source>
        <dbReference type="Pfam" id="PF17408"/>
    </source>
</evidence>
<protein>
    <submittedName>
        <fullName evidence="3">Decarboxylase</fullName>
    </submittedName>
</protein>
<dbReference type="AlphaFoldDB" id="A0A845MEX5"/>
<proteinExistence type="predicted"/>